<proteinExistence type="predicted"/>
<protein>
    <submittedName>
        <fullName evidence="8">Phospholipase_D-nuclease N-terminal</fullName>
    </submittedName>
</protein>
<dbReference type="STRING" id="487685.SAMN04488696_2475"/>
<evidence type="ECO:0000256" key="1">
    <source>
        <dbReference type="ARBA" id="ARBA00004651"/>
    </source>
</evidence>
<feature type="transmembrane region" description="Helical" evidence="6">
    <location>
        <begin position="49"/>
        <end position="68"/>
    </location>
</feature>
<dbReference type="InterPro" id="IPR027379">
    <property type="entry name" value="CLS_N"/>
</dbReference>
<dbReference type="Proteomes" id="UP000198535">
    <property type="component" value="Unassembled WGS sequence"/>
</dbReference>
<evidence type="ECO:0000256" key="6">
    <source>
        <dbReference type="SAM" id="Phobius"/>
    </source>
</evidence>
<dbReference type="OrthoDB" id="137139at2157"/>
<dbReference type="Pfam" id="PF13396">
    <property type="entry name" value="PLDc_N"/>
    <property type="match status" value="1"/>
</dbReference>
<comment type="subcellular location">
    <subcellularLocation>
        <location evidence="1">Cell membrane</location>
        <topology evidence="1">Multi-pass membrane protein</topology>
    </subcellularLocation>
</comment>
<feature type="transmembrane region" description="Helical" evidence="6">
    <location>
        <begin position="12"/>
        <end position="34"/>
    </location>
</feature>
<evidence type="ECO:0000313" key="8">
    <source>
        <dbReference type="EMBL" id="SFM80552.1"/>
    </source>
</evidence>
<keyword evidence="3 6" id="KW-0812">Transmembrane</keyword>
<reference evidence="9" key="1">
    <citation type="submission" date="2016-10" db="EMBL/GenBank/DDBJ databases">
        <authorList>
            <person name="Varghese N."/>
            <person name="Submissions S."/>
        </authorList>
    </citation>
    <scope>NUCLEOTIDE SEQUENCE [LARGE SCALE GENOMIC DNA]</scope>
    <source>
        <strain evidence="9">Mob M</strain>
    </source>
</reference>
<evidence type="ECO:0000313" key="9">
    <source>
        <dbReference type="Proteomes" id="UP000198535"/>
    </source>
</evidence>
<keyword evidence="2" id="KW-1003">Cell membrane</keyword>
<name>A0A1I4TV04_9EURY</name>
<evidence type="ECO:0000259" key="7">
    <source>
        <dbReference type="Pfam" id="PF13396"/>
    </source>
</evidence>
<dbReference type="AlphaFoldDB" id="A0A1I4TV04"/>
<evidence type="ECO:0000256" key="5">
    <source>
        <dbReference type="ARBA" id="ARBA00023136"/>
    </source>
</evidence>
<keyword evidence="4 6" id="KW-1133">Transmembrane helix</keyword>
<dbReference type="GO" id="GO:0005886">
    <property type="term" value="C:plasma membrane"/>
    <property type="evidence" value="ECO:0007669"/>
    <property type="project" value="UniProtKB-SubCell"/>
</dbReference>
<evidence type="ECO:0000256" key="3">
    <source>
        <dbReference type="ARBA" id="ARBA00022692"/>
    </source>
</evidence>
<accession>A0A1I4TV04</accession>
<organism evidence="8 9">
    <name type="scientific">Methanolobus profundi</name>
    <dbReference type="NCBI Taxonomy" id="487685"/>
    <lineage>
        <taxon>Archaea</taxon>
        <taxon>Methanobacteriati</taxon>
        <taxon>Methanobacteriota</taxon>
        <taxon>Stenosarchaea group</taxon>
        <taxon>Methanomicrobia</taxon>
        <taxon>Methanosarcinales</taxon>
        <taxon>Methanosarcinaceae</taxon>
        <taxon>Methanolobus</taxon>
    </lineage>
</organism>
<sequence>MFDEILFGIIPFIIFLLFFGVGILGTLFWVWMLIDCATKEPSEGNDKLIWIIVIIFTHLLGALIYFLVRRPKRIEMHGK</sequence>
<evidence type="ECO:0000256" key="2">
    <source>
        <dbReference type="ARBA" id="ARBA00022475"/>
    </source>
</evidence>
<gene>
    <name evidence="8" type="ORF">SAMN04488696_2475</name>
</gene>
<keyword evidence="9" id="KW-1185">Reference proteome</keyword>
<feature type="domain" description="Cardiolipin synthase N-terminal" evidence="7">
    <location>
        <begin position="28"/>
        <end position="70"/>
    </location>
</feature>
<dbReference type="RefSeq" id="WP_091937370.1">
    <property type="nucleotide sequence ID" value="NZ_FOUJ01000005.1"/>
</dbReference>
<dbReference type="EMBL" id="FOUJ01000005">
    <property type="protein sequence ID" value="SFM80552.1"/>
    <property type="molecule type" value="Genomic_DNA"/>
</dbReference>
<keyword evidence="5 6" id="KW-0472">Membrane</keyword>
<evidence type="ECO:0000256" key="4">
    <source>
        <dbReference type="ARBA" id="ARBA00022989"/>
    </source>
</evidence>